<reference evidence="14" key="2">
    <citation type="submission" date="2015-06" db="UniProtKB">
        <authorList>
            <consortium name="EnsemblMetazoa"/>
        </authorList>
    </citation>
    <scope>IDENTIFICATION</scope>
</reference>
<evidence type="ECO:0000256" key="4">
    <source>
        <dbReference type="ARBA" id="ARBA00004406"/>
    </source>
</evidence>
<dbReference type="InterPro" id="IPR001128">
    <property type="entry name" value="Cyt_P450"/>
</dbReference>
<dbReference type="GO" id="GO:0016705">
    <property type="term" value="F:oxidoreductase activity, acting on paired donors, with incorporation or reduction of molecular oxygen"/>
    <property type="evidence" value="ECO:0007669"/>
    <property type="project" value="InterPro"/>
</dbReference>
<keyword evidence="12" id="KW-0503">Monooxygenase</keyword>
<keyword evidence="11" id="KW-0408">Iron</keyword>
<evidence type="ECO:0000256" key="5">
    <source>
        <dbReference type="ARBA" id="ARBA00010617"/>
    </source>
</evidence>
<keyword evidence="13" id="KW-0472">Membrane</keyword>
<comment type="function">
    <text evidence="2">May be involved in the metabolism of insect hormones and in the breakdown of synthetic insecticides.</text>
</comment>
<evidence type="ECO:0000256" key="7">
    <source>
        <dbReference type="ARBA" id="ARBA00022723"/>
    </source>
</evidence>
<dbReference type="InterPro" id="IPR036396">
    <property type="entry name" value="Cyt_P450_sf"/>
</dbReference>
<dbReference type="EnsemblMetazoa" id="MESCA010778-RA">
    <property type="protein sequence ID" value="MESCA010778-PA"/>
    <property type="gene ID" value="MESCA010778"/>
</dbReference>
<evidence type="ECO:0000313" key="14">
    <source>
        <dbReference type="EnsemblMetazoa" id="MESCA010778-PA"/>
    </source>
</evidence>
<protein>
    <recommendedName>
        <fullName evidence="16">Cytochrome P450</fullName>
    </recommendedName>
</protein>
<dbReference type="PANTHER" id="PTHR24292:SF54">
    <property type="entry name" value="CYP9F3-RELATED"/>
    <property type="match status" value="1"/>
</dbReference>
<evidence type="ECO:0000256" key="1">
    <source>
        <dbReference type="ARBA" id="ARBA00001971"/>
    </source>
</evidence>
<evidence type="ECO:0000256" key="6">
    <source>
        <dbReference type="ARBA" id="ARBA00022617"/>
    </source>
</evidence>
<organism evidence="14 15">
    <name type="scientific">Megaselia scalaris</name>
    <name type="common">Humpbacked fly</name>
    <name type="synonym">Phora scalaris</name>
    <dbReference type="NCBI Taxonomy" id="36166"/>
    <lineage>
        <taxon>Eukaryota</taxon>
        <taxon>Metazoa</taxon>
        <taxon>Ecdysozoa</taxon>
        <taxon>Arthropoda</taxon>
        <taxon>Hexapoda</taxon>
        <taxon>Insecta</taxon>
        <taxon>Pterygota</taxon>
        <taxon>Neoptera</taxon>
        <taxon>Endopterygota</taxon>
        <taxon>Diptera</taxon>
        <taxon>Brachycera</taxon>
        <taxon>Muscomorpha</taxon>
        <taxon>Platypezoidea</taxon>
        <taxon>Phoridae</taxon>
        <taxon>Megaseliini</taxon>
        <taxon>Megaselia</taxon>
    </lineage>
</organism>
<dbReference type="STRING" id="36166.T1H3F2"/>
<comment type="similarity">
    <text evidence="5">Belongs to the cytochrome P450 family.</text>
</comment>
<dbReference type="OMA" id="GFYANTI"/>
<sequence length="151" mass="17472">MFVLLISILLVALGLIYFWLKQQYSYFEGLGIEYDKPTPILGTFKDTMLKKENFIDNLNTVYNKFSSGIVGVFDLKTPVYMIRSPEVINQIAIKDFDHFPNHSSFSVDENCLFGNSLFLLEDQKWKDMRSTLSPAFTGSKMRGMFELIRDI</sequence>
<keyword evidence="8" id="KW-0256">Endoplasmic reticulum</keyword>
<comment type="subcellular location">
    <subcellularLocation>
        <location evidence="4">Endoplasmic reticulum membrane</location>
        <topology evidence="4">Peripheral membrane protein</topology>
    </subcellularLocation>
    <subcellularLocation>
        <location evidence="3">Microsome membrane</location>
        <topology evidence="3">Peripheral membrane protein</topology>
    </subcellularLocation>
</comment>
<dbReference type="GO" id="GO:0005789">
    <property type="term" value="C:endoplasmic reticulum membrane"/>
    <property type="evidence" value="ECO:0007669"/>
    <property type="project" value="UniProtKB-SubCell"/>
</dbReference>
<accession>T1H3F2</accession>
<dbReference type="GO" id="GO:0004497">
    <property type="term" value="F:monooxygenase activity"/>
    <property type="evidence" value="ECO:0007669"/>
    <property type="project" value="UniProtKB-KW"/>
</dbReference>
<dbReference type="Proteomes" id="UP000015102">
    <property type="component" value="Unassembled WGS sequence"/>
</dbReference>
<evidence type="ECO:0000313" key="15">
    <source>
        <dbReference type="Proteomes" id="UP000015102"/>
    </source>
</evidence>
<evidence type="ECO:0000256" key="2">
    <source>
        <dbReference type="ARBA" id="ARBA00003690"/>
    </source>
</evidence>
<dbReference type="GO" id="GO:0005506">
    <property type="term" value="F:iron ion binding"/>
    <property type="evidence" value="ECO:0007669"/>
    <property type="project" value="InterPro"/>
</dbReference>
<evidence type="ECO:0000256" key="12">
    <source>
        <dbReference type="ARBA" id="ARBA00023033"/>
    </source>
</evidence>
<dbReference type="SUPFAM" id="SSF48264">
    <property type="entry name" value="Cytochrome P450"/>
    <property type="match status" value="1"/>
</dbReference>
<reference evidence="15" key="1">
    <citation type="submission" date="2013-02" db="EMBL/GenBank/DDBJ databases">
        <authorList>
            <person name="Hughes D."/>
        </authorList>
    </citation>
    <scope>NUCLEOTIDE SEQUENCE</scope>
    <source>
        <strain>Durham</strain>
        <strain evidence="15">NC isolate 2 -- Noor lab</strain>
    </source>
</reference>
<dbReference type="HOGENOM" id="CLU_001570_5_8_1"/>
<keyword evidence="6" id="KW-0349">Heme</keyword>
<proteinExistence type="inferred from homology"/>
<dbReference type="GO" id="GO:0020037">
    <property type="term" value="F:heme binding"/>
    <property type="evidence" value="ECO:0007669"/>
    <property type="project" value="InterPro"/>
</dbReference>
<dbReference type="EMBL" id="CAQQ02381689">
    <property type="status" value="NOT_ANNOTATED_CDS"/>
    <property type="molecule type" value="Genomic_DNA"/>
</dbReference>
<keyword evidence="10" id="KW-0560">Oxidoreductase</keyword>
<dbReference type="InterPro" id="IPR050476">
    <property type="entry name" value="Insect_CytP450_Detox"/>
</dbReference>
<keyword evidence="7" id="KW-0479">Metal-binding</keyword>
<dbReference type="Gene3D" id="1.10.630.10">
    <property type="entry name" value="Cytochrome P450"/>
    <property type="match status" value="1"/>
</dbReference>
<evidence type="ECO:0008006" key="16">
    <source>
        <dbReference type="Google" id="ProtNLM"/>
    </source>
</evidence>
<evidence type="ECO:0000256" key="8">
    <source>
        <dbReference type="ARBA" id="ARBA00022824"/>
    </source>
</evidence>
<keyword evidence="15" id="KW-1185">Reference proteome</keyword>
<dbReference type="PANTHER" id="PTHR24292">
    <property type="entry name" value="CYTOCHROME P450"/>
    <property type="match status" value="1"/>
</dbReference>
<dbReference type="Pfam" id="PF00067">
    <property type="entry name" value="p450"/>
    <property type="match status" value="1"/>
</dbReference>
<comment type="cofactor">
    <cofactor evidence="1">
        <name>heme</name>
        <dbReference type="ChEBI" id="CHEBI:30413"/>
    </cofactor>
</comment>
<name>T1H3F2_MEGSC</name>
<dbReference type="AlphaFoldDB" id="T1H3F2"/>
<evidence type="ECO:0000256" key="3">
    <source>
        <dbReference type="ARBA" id="ARBA00004174"/>
    </source>
</evidence>
<evidence type="ECO:0000256" key="9">
    <source>
        <dbReference type="ARBA" id="ARBA00022848"/>
    </source>
</evidence>
<evidence type="ECO:0000256" key="13">
    <source>
        <dbReference type="ARBA" id="ARBA00023136"/>
    </source>
</evidence>
<evidence type="ECO:0000256" key="11">
    <source>
        <dbReference type="ARBA" id="ARBA00023004"/>
    </source>
</evidence>
<evidence type="ECO:0000256" key="10">
    <source>
        <dbReference type="ARBA" id="ARBA00023002"/>
    </source>
</evidence>
<keyword evidence="9" id="KW-0492">Microsome</keyword>